<name>A0A6A3APG0_HIBSY</name>
<reference evidence="1" key="1">
    <citation type="submission" date="2019-09" db="EMBL/GenBank/DDBJ databases">
        <title>Draft genome information of white flower Hibiscus syriacus.</title>
        <authorList>
            <person name="Kim Y.-M."/>
        </authorList>
    </citation>
    <scope>NUCLEOTIDE SEQUENCE [LARGE SCALE GENOMIC DNA]</scope>
    <source>
        <strain evidence="1">YM2019G1</strain>
    </source>
</reference>
<accession>A0A6A3APG0</accession>
<comment type="caution">
    <text evidence="1">The sequence shown here is derived from an EMBL/GenBank/DDBJ whole genome shotgun (WGS) entry which is preliminary data.</text>
</comment>
<dbReference type="Proteomes" id="UP000436088">
    <property type="component" value="Unassembled WGS sequence"/>
</dbReference>
<evidence type="ECO:0000313" key="1">
    <source>
        <dbReference type="EMBL" id="KAE8706520.1"/>
    </source>
</evidence>
<protein>
    <submittedName>
        <fullName evidence="1">Uncharacterized protein</fullName>
    </submittedName>
</protein>
<dbReference type="AlphaFoldDB" id="A0A6A3APG0"/>
<keyword evidence="2" id="KW-1185">Reference proteome</keyword>
<dbReference type="EMBL" id="VEPZ02000969">
    <property type="protein sequence ID" value="KAE8706520.1"/>
    <property type="molecule type" value="Genomic_DNA"/>
</dbReference>
<gene>
    <name evidence="1" type="ORF">F3Y22_tig00110392pilonHSYRG00132</name>
</gene>
<proteinExistence type="predicted"/>
<evidence type="ECO:0000313" key="2">
    <source>
        <dbReference type="Proteomes" id="UP000436088"/>
    </source>
</evidence>
<sequence length="71" mass="7767">MRMCGELQQRFASGRCYEGYYFICLRPRASEAQSSGGSTGFNQQIAGGGYKAKSNHMTEATGYGYDCKECG</sequence>
<organism evidence="1 2">
    <name type="scientific">Hibiscus syriacus</name>
    <name type="common">Rose of Sharon</name>
    <dbReference type="NCBI Taxonomy" id="106335"/>
    <lineage>
        <taxon>Eukaryota</taxon>
        <taxon>Viridiplantae</taxon>
        <taxon>Streptophyta</taxon>
        <taxon>Embryophyta</taxon>
        <taxon>Tracheophyta</taxon>
        <taxon>Spermatophyta</taxon>
        <taxon>Magnoliopsida</taxon>
        <taxon>eudicotyledons</taxon>
        <taxon>Gunneridae</taxon>
        <taxon>Pentapetalae</taxon>
        <taxon>rosids</taxon>
        <taxon>malvids</taxon>
        <taxon>Malvales</taxon>
        <taxon>Malvaceae</taxon>
        <taxon>Malvoideae</taxon>
        <taxon>Hibiscus</taxon>
    </lineage>
</organism>